<name>A0A934RS98_9BACT</name>
<dbReference type="InterPro" id="IPR036942">
    <property type="entry name" value="Beta-barrel_TonB_sf"/>
</dbReference>
<keyword evidence="14" id="KW-1185">Reference proteome</keyword>
<evidence type="ECO:0000256" key="2">
    <source>
        <dbReference type="ARBA" id="ARBA00022448"/>
    </source>
</evidence>
<dbReference type="Pfam" id="PF07715">
    <property type="entry name" value="Plug"/>
    <property type="match status" value="1"/>
</dbReference>
<keyword evidence="7 8" id="KW-0998">Cell outer membrane</keyword>
<dbReference type="EMBL" id="JAENIL010000002">
    <property type="protein sequence ID" value="MBK1875426.1"/>
    <property type="molecule type" value="Genomic_DNA"/>
</dbReference>
<dbReference type="InterPro" id="IPR000531">
    <property type="entry name" value="Beta-barrel_TonB"/>
</dbReference>
<dbReference type="RefSeq" id="WP_200353644.1">
    <property type="nucleotide sequence ID" value="NZ_JAENIL010000002.1"/>
</dbReference>
<dbReference type="InterPro" id="IPR037066">
    <property type="entry name" value="Plug_dom_sf"/>
</dbReference>
<evidence type="ECO:0000256" key="5">
    <source>
        <dbReference type="ARBA" id="ARBA00023077"/>
    </source>
</evidence>
<feature type="chain" id="PRO_5037081610" evidence="10">
    <location>
        <begin position="33"/>
        <end position="963"/>
    </location>
</feature>
<dbReference type="Gene3D" id="2.170.130.10">
    <property type="entry name" value="TonB-dependent receptor, plug domain"/>
    <property type="match status" value="1"/>
</dbReference>
<dbReference type="InterPro" id="IPR039426">
    <property type="entry name" value="TonB-dep_rcpt-like"/>
</dbReference>
<evidence type="ECO:0000256" key="7">
    <source>
        <dbReference type="ARBA" id="ARBA00023237"/>
    </source>
</evidence>
<dbReference type="InterPro" id="IPR012910">
    <property type="entry name" value="Plug_dom"/>
</dbReference>
<evidence type="ECO:0000313" key="14">
    <source>
        <dbReference type="Proteomes" id="UP000617628"/>
    </source>
</evidence>
<dbReference type="AlphaFoldDB" id="A0A934RS98"/>
<comment type="subcellular location">
    <subcellularLocation>
        <location evidence="1 8">Cell outer membrane</location>
        <topology evidence="1 8">Multi-pass membrane protein</topology>
    </subcellularLocation>
</comment>
<evidence type="ECO:0000256" key="4">
    <source>
        <dbReference type="ARBA" id="ARBA00022692"/>
    </source>
</evidence>
<evidence type="ECO:0000256" key="1">
    <source>
        <dbReference type="ARBA" id="ARBA00004571"/>
    </source>
</evidence>
<organism evidence="13 14">
    <name type="scientific">Pelagicoccus mobilis</name>
    <dbReference type="NCBI Taxonomy" id="415221"/>
    <lineage>
        <taxon>Bacteria</taxon>
        <taxon>Pseudomonadati</taxon>
        <taxon>Verrucomicrobiota</taxon>
        <taxon>Opitutia</taxon>
        <taxon>Puniceicoccales</taxon>
        <taxon>Pelagicoccaceae</taxon>
        <taxon>Pelagicoccus</taxon>
    </lineage>
</organism>
<dbReference type="PANTHER" id="PTHR47234">
    <property type="match status" value="1"/>
</dbReference>
<evidence type="ECO:0000256" key="8">
    <source>
        <dbReference type="PROSITE-ProRule" id="PRU01360"/>
    </source>
</evidence>
<feature type="domain" description="TonB-dependent receptor plug" evidence="12">
    <location>
        <begin position="59"/>
        <end position="174"/>
    </location>
</feature>
<evidence type="ECO:0000256" key="9">
    <source>
        <dbReference type="RuleBase" id="RU003357"/>
    </source>
</evidence>
<gene>
    <name evidence="13" type="ORF">JIN87_01030</name>
</gene>
<feature type="domain" description="TonB-dependent receptor-like beta-barrel" evidence="11">
    <location>
        <begin position="429"/>
        <end position="927"/>
    </location>
</feature>
<evidence type="ECO:0000313" key="13">
    <source>
        <dbReference type="EMBL" id="MBK1875426.1"/>
    </source>
</evidence>
<keyword evidence="5 9" id="KW-0798">TonB box</keyword>
<keyword evidence="4 8" id="KW-0812">Transmembrane</keyword>
<dbReference type="Proteomes" id="UP000617628">
    <property type="component" value="Unassembled WGS sequence"/>
</dbReference>
<dbReference type="PROSITE" id="PS52016">
    <property type="entry name" value="TONB_DEPENDENT_REC_3"/>
    <property type="match status" value="1"/>
</dbReference>
<evidence type="ECO:0000256" key="3">
    <source>
        <dbReference type="ARBA" id="ARBA00022452"/>
    </source>
</evidence>
<sequence length="963" mass="106291">MKYLNVLRGCAVSKKALLGSAALSLLAAPLFAQSEDDQEEEKIRIVGSRISRIDAEPIAPVTRMTAEDLENTGFSTVGDALRAVPFNSGQSLTPDDASNSFTPGASSFNLRGLGNGNTLVLINGVRAVPFSQPGFNGFQSVFDFNSLPVDAIEEIQILKDGGSAIYGSDAVAGVINIELAKDFEGMSAQAYYGNTEGHDSAEQKIFFITGTSSAKTSMVTTIDFYTRNSVNTRDLPFTRDADTRPLDKRDGPWFTFDDAGERIDGVDWRSSRPYPGRFVDPASGRTLTFPSLSQNQDPANAVPPSNVTGHGFYNYQEDILLFPELKNYGFYTHIEHEVSDTITAYADLSYRHIDIYNYAAAAPYSTADKGDGQMRIPLGIGYDSVGDPDGLITDGDRVLAIGNTLNPYNDQEVILRNVPGAMVMPVENPNNPYNQDIQITGWRLNSGAKRQNDVVVNYPRMVGGLRGELGFTWEWDAYLTYSQSSYENANPGTAFESRLQESLRGVVNPSTGITEFSNPFGPETDWVGTYYTGTNPTRSQFNMFQASASAAGELFDMPAGAASLAAGVEFRKSSLSDTRTIENATGNIIGGSEGFGTEGDRNVVSLYAEMDIPVHETIDIQIAARHEDYSDFGTTTKPKIGAKWRPLDWLLVRASHSEAFKAPDLAALYSQGQVTFTSGGKVDPLRPNDAPEQMKQLTPGNPILDPEETDVDYAGVVIEAGKLWDKLDNFEIGIDYFKFDQENLLTQSSADTILANELNPNFAGGRVIRQPLIPGDVDPITGDPYTVGVIEQITRPFYNADEYTYEGMDLDFRYLWETENHGDFRFQVSSTVLFENRTVTIDQTTGERDDQGNLVGEWNGLAPKWRAAGTIAWRREDWAASLYTTYVSGLDYATWPAPDLGSHFIFNPQVSYSGYWDTKITFGIRNLLDEEPPRDITQTNGGYLSGVYPWEPRFFFLRFERDF</sequence>
<proteinExistence type="inferred from homology"/>
<evidence type="ECO:0000259" key="11">
    <source>
        <dbReference type="Pfam" id="PF00593"/>
    </source>
</evidence>
<keyword evidence="6 8" id="KW-0472">Membrane</keyword>
<reference evidence="13" key="1">
    <citation type="submission" date="2021-01" db="EMBL/GenBank/DDBJ databases">
        <title>Modified the classification status of verrucomicrobia.</title>
        <authorList>
            <person name="Feng X."/>
        </authorList>
    </citation>
    <scope>NUCLEOTIDE SEQUENCE</scope>
    <source>
        <strain evidence="13">KCTC 13126</strain>
    </source>
</reference>
<keyword evidence="10" id="KW-0732">Signal</keyword>
<keyword evidence="13" id="KW-0675">Receptor</keyword>
<dbReference type="Gene3D" id="2.40.170.20">
    <property type="entry name" value="TonB-dependent receptor, beta-barrel domain"/>
    <property type="match status" value="1"/>
</dbReference>
<keyword evidence="3 8" id="KW-1134">Transmembrane beta strand</keyword>
<accession>A0A934RS98</accession>
<protein>
    <submittedName>
        <fullName evidence="13">TonB-dependent receptor</fullName>
    </submittedName>
</protein>
<evidence type="ECO:0000259" key="12">
    <source>
        <dbReference type="Pfam" id="PF07715"/>
    </source>
</evidence>
<comment type="caution">
    <text evidence="13">The sequence shown here is derived from an EMBL/GenBank/DDBJ whole genome shotgun (WGS) entry which is preliminary data.</text>
</comment>
<comment type="similarity">
    <text evidence="8 9">Belongs to the TonB-dependent receptor family.</text>
</comment>
<keyword evidence="2 8" id="KW-0813">Transport</keyword>
<feature type="signal peptide" evidence="10">
    <location>
        <begin position="1"/>
        <end position="32"/>
    </location>
</feature>
<dbReference type="GO" id="GO:0009279">
    <property type="term" value="C:cell outer membrane"/>
    <property type="evidence" value="ECO:0007669"/>
    <property type="project" value="UniProtKB-SubCell"/>
</dbReference>
<dbReference type="SUPFAM" id="SSF56935">
    <property type="entry name" value="Porins"/>
    <property type="match status" value="1"/>
</dbReference>
<dbReference type="Pfam" id="PF00593">
    <property type="entry name" value="TonB_dep_Rec_b-barrel"/>
    <property type="match status" value="1"/>
</dbReference>
<dbReference type="PANTHER" id="PTHR47234:SF2">
    <property type="entry name" value="TONB-DEPENDENT RECEPTOR"/>
    <property type="match status" value="1"/>
</dbReference>
<evidence type="ECO:0000256" key="10">
    <source>
        <dbReference type="SAM" id="SignalP"/>
    </source>
</evidence>
<evidence type="ECO:0000256" key="6">
    <source>
        <dbReference type="ARBA" id="ARBA00023136"/>
    </source>
</evidence>